<name>A0A0L7LV57_OPEBR</name>
<dbReference type="AlphaFoldDB" id="A0A0L7LV57"/>
<organism evidence="1 2">
    <name type="scientific">Operophtera brumata</name>
    <name type="common">Winter moth</name>
    <name type="synonym">Phalaena brumata</name>
    <dbReference type="NCBI Taxonomy" id="104452"/>
    <lineage>
        <taxon>Eukaryota</taxon>
        <taxon>Metazoa</taxon>
        <taxon>Ecdysozoa</taxon>
        <taxon>Arthropoda</taxon>
        <taxon>Hexapoda</taxon>
        <taxon>Insecta</taxon>
        <taxon>Pterygota</taxon>
        <taxon>Neoptera</taxon>
        <taxon>Endopterygota</taxon>
        <taxon>Lepidoptera</taxon>
        <taxon>Glossata</taxon>
        <taxon>Ditrysia</taxon>
        <taxon>Geometroidea</taxon>
        <taxon>Geometridae</taxon>
        <taxon>Larentiinae</taxon>
        <taxon>Operophtera</taxon>
    </lineage>
</organism>
<evidence type="ECO:0000313" key="2">
    <source>
        <dbReference type="Proteomes" id="UP000037510"/>
    </source>
</evidence>
<sequence length="93" mass="10314">MFRYLDQAIALSPQPNARSPLHSAMAQTTPTVLDILFLRGSIRESADAVNRDVTARLTTTWRNHANIVSTDFFLGNDVVDQSIALSVERASRL</sequence>
<evidence type="ECO:0000313" key="1">
    <source>
        <dbReference type="EMBL" id="KOB79076.1"/>
    </source>
</evidence>
<gene>
    <name evidence="1" type="ORF">OBRU01_01277</name>
</gene>
<protein>
    <submittedName>
        <fullName evidence="1">Phosphatidylinositol-specific phospholipase C X domain-containing protein 1</fullName>
    </submittedName>
</protein>
<comment type="caution">
    <text evidence="1">The sequence shown here is derived from an EMBL/GenBank/DDBJ whole genome shotgun (WGS) entry which is preliminary data.</text>
</comment>
<accession>A0A0L7LV57</accession>
<keyword evidence="2" id="KW-1185">Reference proteome</keyword>
<dbReference type="STRING" id="104452.A0A0L7LV57"/>
<dbReference type="Proteomes" id="UP000037510">
    <property type="component" value="Unassembled WGS sequence"/>
</dbReference>
<reference evidence="1 2" key="1">
    <citation type="journal article" date="2015" name="Genome Biol. Evol.">
        <title>The genome of winter moth (Operophtera brumata) provides a genomic perspective on sexual dimorphism and phenology.</title>
        <authorList>
            <person name="Derks M.F."/>
            <person name="Smit S."/>
            <person name="Salis L."/>
            <person name="Schijlen E."/>
            <person name="Bossers A."/>
            <person name="Mateman C."/>
            <person name="Pijl A.S."/>
            <person name="de Ridder D."/>
            <person name="Groenen M.A."/>
            <person name="Visser M.E."/>
            <person name="Megens H.J."/>
        </authorList>
    </citation>
    <scope>NUCLEOTIDE SEQUENCE [LARGE SCALE GENOMIC DNA]</scope>
    <source>
        <strain evidence="1">WM2013NL</strain>
        <tissue evidence="1">Head and thorax</tissue>
    </source>
</reference>
<proteinExistence type="predicted"/>
<dbReference type="EMBL" id="JTDY01000067">
    <property type="protein sequence ID" value="KOB79076.1"/>
    <property type="molecule type" value="Genomic_DNA"/>
</dbReference>